<evidence type="ECO:0000313" key="1">
    <source>
        <dbReference type="EMBL" id="KAH9696756.1"/>
    </source>
</evidence>
<evidence type="ECO:0000313" key="2">
    <source>
        <dbReference type="Proteomes" id="UP000829398"/>
    </source>
</evidence>
<reference evidence="2" key="1">
    <citation type="journal article" date="2023" name="Hortic. Res.">
        <title>A chromosome-level phased genome enabling allele-level studies in sweet orange: a case study on citrus Huanglongbing tolerance.</title>
        <authorList>
            <person name="Wu B."/>
            <person name="Yu Q."/>
            <person name="Deng Z."/>
            <person name="Duan Y."/>
            <person name="Luo F."/>
            <person name="Gmitter F. Jr."/>
        </authorList>
    </citation>
    <scope>NUCLEOTIDE SEQUENCE [LARGE SCALE GENOMIC DNA]</scope>
    <source>
        <strain evidence="2">cv. Valencia</strain>
    </source>
</reference>
<dbReference type="Proteomes" id="UP000829398">
    <property type="component" value="Chromosome 8"/>
</dbReference>
<keyword evidence="2" id="KW-1185">Reference proteome</keyword>
<proteinExistence type="predicted"/>
<accession>A0ACB8IK45</accession>
<organism evidence="1 2">
    <name type="scientific">Citrus sinensis</name>
    <name type="common">Sweet orange</name>
    <name type="synonym">Citrus aurantium var. sinensis</name>
    <dbReference type="NCBI Taxonomy" id="2711"/>
    <lineage>
        <taxon>Eukaryota</taxon>
        <taxon>Viridiplantae</taxon>
        <taxon>Streptophyta</taxon>
        <taxon>Embryophyta</taxon>
        <taxon>Tracheophyta</taxon>
        <taxon>Spermatophyta</taxon>
        <taxon>Magnoliopsida</taxon>
        <taxon>eudicotyledons</taxon>
        <taxon>Gunneridae</taxon>
        <taxon>Pentapetalae</taxon>
        <taxon>rosids</taxon>
        <taxon>malvids</taxon>
        <taxon>Sapindales</taxon>
        <taxon>Rutaceae</taxon>
        <taxon>Aurantioideae</taxon>
        <taxon>Citrus</taxon>
    </lineage>
</organism>
<dbReference type="EMBL" id="CM039177">
    <property type="protein sequence ID" value="KAH9696756.1"/>
    <property type="molecule type" value="Genomic_DNA"/>
</dbReference>
<gene>
    <name evidence="1" type="ORF">KPL71_023315</name>
</gene>
<name>A0ACB8IK45_CITSI</name>
<sequence length="1991" mass="226661">MTMAANAYKTQSGTSDRAIAEILIAGFTGQLKGWWDHLLTNLQQLDILNAIQKDENGAPILDALNNPIQDAVATLILTISLHFIGDPSHLRDKNAELLHNLRCRKLSDFNDYKTTFFTRLFLRDDANHVTWKEKFLAGLPTLLGEKVRNSIKALFENRIPYDELTYGELVSFVNKEGLKICQDLKLQKRLKQELRQSKQELGGFCKQFNYDPFKASTSKDCNGKCSSKPYKKHYKHKSHRKPFHDFRKLPYKKPSRPYKKHSFSKRKEFKANPKTPFNFKDATCFKCGMKGHTAKFCRMNKRLHELDLNEDILSKIAPLLVESSDSESSMSGDNDPLQVDELFDSDSSASSSSDSDSDSYLKKINVLTKDQEIFLELVKHISDPVLQKEYLDKLLRTMDSNKAGTSNVPIVKKNSYDLTEILDKKKTKKSTSSIQDLQKEIKDIKLEIKDLKEKQQSDSITIQLLLQKQLQDNSDNESTPDDGNDIDQKVENIKSVPQDFLFVLKQITTRKYLVKITLIFSKDFAIDAIALFDTGADLNCIREDIVPKRFHERTNERLSAANNSKLKVNSKVEASIYNEEIEFKTSFVLTNDIHHAIILGTPFINLITPYASTVQNYGQPTIQSYDPKFTVHSKLRYSEQCKVPKITVHSKLRYTILTKPDLDHRVLSMNPLYCRTSSFSSSSSGKTSDSKHVAMISAFSTQHKFQSKRDETLLLQTDLSKANTVIPKPIQWKDVNLPEEWILEGVAPPAIPKQLEPNTELQNVTQYSDAKVYLKLGACIILFLLIKVGANKQKKINSMEILSGIASKLGELLVDATVKQARYLFCFNSIVKELEDKETTLKEAQDGIHERVEQERQIHRAIDIEKDVEKWLADVVKEMADVQTLKTKIAEKKSCFNGWCPNWGFRYWMGRKASNETRKLSDLQDRGKFNTVALPKPLPSDKEMPIPRFFSSFETTKSACNQITEALKKGSTKMVGLHGLGGVGKTTLAKFVGNQLRQEKIFDEVGIATVSQDPNIINVQSELVKSLGWELEEKDEEERADRLRLMFSESKGRKILIILDDVWKELDMETVGIPANCCKILLTTRLQQVCDRMGCDTPIKLNALDQAEGLDLLRKHAGIDVADKTLTDVSKRVAKECKGLPLAIKAVGSALRGRTADEWNVALDKLQNAKLDKIEGIDKHSRGVYGCLKFSYDYLNGEDSRSCFLLCSLFPEDYKIDLEDLLGYAVGLVWYQAESIEKARSLLRGTIKGLKDSSLLLDTDDDRFVKMHDIVRDVALWIGSEEKKFFTSKVGIGLAEWAVEEGLEQYRGISLVRNEKEELPSGLVCPNLHILRLENTEYDNKLQVPEYFFKEMSALKVVTIIGGVLSLESLQFLANNLRVLQLIRFEVTDASFLGKLKRLQILYLEESPIEIPDGLGDKLSRLKLLYISTGKISPITIKKFPQLEEFYGWIKNWEVEGISSEESYAGRAELKSQPDESVVCLPKDFSFPKLQRYDINKVDGNGFVIYRGTRWLSIENNHKATLVIFSALYPELENLYLKRVRGCHNIVPSIDERGLNELTILHVTDCKDLECIMDAPKSPHGKSGNPVMLSRLARLYMSELPELKWIWKAPVQHVISLQSLTKLNVSRCNNLTYIFTLSQARSLVQLKSLKVDGCERLECIIEAKFDHNEGEISAVHGNTILELPLLRKLRFEGLPELISFCSENYYLTWPALEELDVSNCPKLTVNSTELEANLQYLGEKLRILRVGKCSHLSDTIPALLKHGLKNLEYLRIRELGVQVVFQVEAIIAEGQENKLFPCLKTLWLENLRELQVLLYPVSPTHNFSLQSLTFLRVEGCTMLRRLFSSTLARNLLQLEELILSNCLELEQVIDEDEDEDHLQPVCFPKLTSISVFSCPKLKHLFHISVAPSLQKLSRLYIIGNDELEEVFWHKDGVDVTDYNEIVMNELRKLELINLPNLTNFWPVGYQIPFPSASDEDVRNCPKLRPSSEGDR</sequence>
<protein>
    <submittedName>
        <fullName evidence="1">Uncharacterized protein</fullName>
    </submittedName>
</protein>
<comment type="caution">
    <text evidence="1">The sequence shown here is derived from an EMBL/GenBank/DDBJ whole genome shotgun (WGS) entry which is preliminary data.</text>
</comment>